<proteinExistence type="predicted"/>
<feature type="compositionally biased region" description="Polar residues" evidence="1">
    <location>
        <begin position="224"/>
        <end position="234"/>
    </location>
</feature>
<dbReference type="OrthoDB" id="2549021at2759"/>
<accession>A0A4V1Q4N1</accession>
<evidence type="ECO:0000313" key="3">
    <source>
        <dbReference type="EMBL" id="RXW22668.1"/>
    </source>
</evidence>
<keyword evidence="2" id="KW-0472">Membrane</keyword>
<feature type="region of interest" description="Disordered" evidence="1">
    <location>
        <begin position="215"/>
        <end position="249"/>
    </location>
</feature>
<evidence type="ECO:0000256" key="1">
    <source>
        <dbReference type="SAM" id="MobiDB-lite"/>
    </source>
</evidence>
<feature type="transmembrane region" description="Helical" evidence="2">
    <location>
        <begin position="43"/>
        <end position="62"/>
    </location>
</feature>
<dbReference type="EMBL" id="SDEE01000064">
    <property type="protein sequence ID" value="RXW22668.1"/>
    <property type="molecule type" value="Genomic_DNA"/>
</dbReference>
<gene>
    <name evidence="3" type="ORF">EST38_g3156</name>
</gene>
<comment type="caution">
    <text evidence="3">The sequence shown here is derived from an EMBL/GenBank/DDBJ whole genome shotgun (WGS) entry which is preliminary data.</text>
</comment>
<sequence>MDAGNAPPSASTLATADHFIYVTQVYFCVVLLIRTYAFFSRNVYVLCFLLSALGGVVAYQLYVDTTQMLLLPFFKPPFDKGPCLPMSKPHSAHLLGFFVSTASVIFHTPDSKNTTQVAPLLFDTVVTFMTVWKAFHIRRRNGGPNSRLIQTFLREGVFYYILISIANLINGIFYLQPRQVISAINIPLSVMLGPVLACRLILDLRERGSKTVSHSEGTGIAAFTTKSGTQQGSPYTPRGHRSKGGRSRGIVSTVSSGVVLTTLGTLHPDHLELDVEHGGIEMDDIRIGVDLEILSTAVGGDDDIPELESLARASQKLADLTSDPVLHRQRLKVVSPSRVNHGLFGKGPQGDALRPTVGDLVHRGVIRGLGVERRWRNGNYLYSTISVRQYENSLTLFRRHAGHVLSLQLRRRVDHTAGGSPLKLLFSSHVLPDVECSSPNIARSLLATVHKLKWSIQRDTLAKLIKARFYHSSKAGFGMWLESSGRHVVKDGEKVRLAICPDIRQR</sequence>
<feature type="non-terminal residue" evidence="3">
    <location>
        <position position="506"/>
    </location>
</feature>
<keyword evidence="2" id="KW-0812">Transmembrane</keyword>
<protein>
    <submittedName>
        <fullName evidence="3">Uncharacterized protein</fullName>
    </submittedName>
</protein>
<evidence type="ECO:0000313" key="4">
    <source>
        <dbReference type="Proteomes" id="UP000290288"/>
    </source>
</evidence>
<feature type="transmembrane region" description="Helical" evidence="2">
    <location>
        <begin position="156"/>
        <end position="175"/>
    </location>
</feature>
<dbReference type="STRING" id="2316362.A0A4V1Q4N1"/>
<keyword evidence="2" id="KW-1133">Transmembrane helix</keyword>
<dbReference type="AlphaFoldDB" id="A0A4V1Q4N1"/>
<reference evidence="3 4" key="1">
    <citation type="submission" date="2019-01" db="EMBL/GenBank/DDBJ databases">
        <title>Draft genome sequence of Psathyrella aberdarensis IHI B618.</title>
        <authorList>
            <person name="Buettner E."/>
            <person name="Kellner H."/>
        </authorList>
    </citation>
    <scope>NUCLEOTIDE SEQUENCE [LARGE SCALE GENOMIC DNA]</scope>
    <source>
        <strain evidence="3 4">IHI B618</strain>
    </source>
</reference>
<evidence type="ECO:0000256" key="2">
    <source>
        <dbReference type="SAM" id="Phobius"/>
    </source>
</evidence>
<organism evidence="3 4">
    <name type="scientific">Candolleomyces aberdarensis</name>
    <dbReference type="NCBI Taxonomy" id="2316362"/>
    <lineage>
        <taxon>Eukaryota</taxon>
        <taxon>Fungi</taxon>
        <taxon>Dikarya</taxon>
        <taxon>Basidiomycota</taxon>
        <taxon>Agaricomycotina</taxon>
        <taxon>Agaricomycetes</taxon>
        <taxon>Agaricomycetidae</taxon>
        <taxon>Agaricales</taxon>
        <taxon>Agaricineae</taxon>
        <taxon>Psathyrellaceae</taxon>
        <taxon>Candolleomyces</taxon>
    </lineage>
</organism>
<name>A0A4V1Q4N1_9AGAR</name>
<keyword evidence="4" id="KW-1185">Reference proteome</keyword>
<feature type="transmembrane region" description="Helical" evidence="2">
    <location>
        <begin position="117"/>
        <end position="135"/>
    </location>
</feature>
<feature type="transmembrane region" description="Helical" evidence="2">
    <location>
        <begin position="181"/>
        <end position="202"/>
    </location>
</feature>
<feature type="transmembrane region" description="Helical" evidence="2">
    <location>
        <begin position="18"/>
        <end position="36"/>
    </location>
</feature>
<dbReference type="Proteomes" id="UP000290288">
    <property type="component" value="Unassembled WGS sequence"/>
</dbReference>